<organism evidence="1 2">
    <name type="scientific">Aspergillus fumigatus (strain ATCC MYA-4609 / CBS 101355 / FGSC A1100 / Af293)</name>
    <name type="common">Neosartorya fumigata</name>
    <dbReference type="NCBI Taxonomy" id="330879"/>
    <lineage>
        <taxon>Eukaryota</taxon>
        <taxon>Fungi</taxon>
        <taxon>Dikarya</taxon>
        <taxon>Ascomycota</taxon>
        <taxon>Pezizomycotina</taxon>
        <taxon>Eurotiomycetes</taxon>
        <taxon>Eurotiomycetidae</taxon>
        <taxon>Eurotiales</taxon>
        <taxon>Aspergillaceae</taxon>
        <taxon>Aspergillus</taxon>
        <taxon>Aspergillus subgen. Fumigati</taxon>
    </lineage>
</organism>
<dbReference type="GeneID" id="3508363"/>
<comment type="caution">
    <text evidence="1">The sequence shown here is derived from an EMBL/GenBank/DDBJ whole genome shotgun (WGS) entry which is preliminary data.</text>
</comment>
<dbReference type="HOGENOM" id="CLU_2170515_0_0_1"/>
<accession>Q4WLZ4</accession>
<dbReference type="EMBL" id="AAHF01000006">
    <property type="protein sequence ID" value="EAL89020.1"/>
    <property type="molecule type" value="Genomic_DNA"/>
</dbReference>
<gene>
    <name evidence="1" type="ORF">AFUA_6G11760</name>
</gene>
<evidence type="ECO:0000313" key="2">
    <source>
        <dbReference type="Proteomes" id="UP000002530"/>
    </source>
</evidence>
<sequence>MLQKPLSRLMERAALARRTKLAGAEASGGRSVAAPSDNAAIDRVQGTLQPAVSQSIIPPPNVLVGTDMGVRLEDPSAAVSEGHILDTDANPSEVTEFSFSALDWLTGPLP</sequence>
<evidence type="ECO:0000313" key="1">
    <source>
        <dbReference type="EMBL" id="EAL89020.1"/>
    </source>
</evidence>
<keyword evidence="2" id="KW-1185">Reference proteome</keyword>
<dbReference type="Proteomes" id="UP000002530">
    <property type="component" value="Unassembled WGS sequence"/>
</dbReference>
<name>Q4WLZ4_ASPFU</name>
<dbReference type="KEGG" id="afm:AFUA_6G11760"/>
<proteinExistence type="predicted"/>
<dbReference type="InParanoid" id="Q4WLZ4"/>
<dbReference type="AlphaFoldDB" id="Q4WLZ4"/>
<reference evidence="1 2" key="1">
    <citation type="journal article" date="2005" name="Nature">
        <title>Genomic sequence of the pathogenic and allergenic filamentous fungus Aspergillus fumigatus.</title>
        <authorList>
            <person name="Nierman W.C."/>
            <person name="Pain A."/>
            <person name="Anderson M.J."/>
            <person name="Wortman J.R."/>
            <person name="Kim H.S."/>
            <person name="Arroyo J."/>
            <person name="Berriman M."/>
            <person name="Abe K."/>
            <person name="Archer D.B."/>
            <person name="Bermejo C."/>
            <person name="Bennett J."/>
            <person name="Bowyer P."/>
            <person name="Chen D."/>
            <person name="Collins M."/>
            <person name="Coulsen R."/>
            <person name="Davies R."/>
            <person name="Dyer P.S."/>
            <person name="Farman M."/>
            <person name="Fedorova N."/>
            <person name="Fedorova N."/>
            <person name="Feldblyum T.V."/>
            <person name="Fischer R."/>
            <person name="Fosker N."/>
            <person name="Fraser A."/>
            <person name="Garcia J.L."/>
            <person name="Garcia M.J."/>
            <person name="Goble A."/>
            <person name="Goldman G.H."/>
            <person name="Gomi K."/>
            <person name="Griffith-Jones S."/>
            <person name="Gwilliam R."/>
            <person name="Haas B."/>
            <person name="Haas H."/>
            <person name="Harris D."/>
            <person name="Horiuchi H."/>
            <person name="Huang J."/>
            <person name="Humphray S."/>
            <person name="Jimenez J."/>
            <person name="Keller N."/>
            <person name="Khouri H."/>
            <person name="Kitamoto K."/>
            <person name="Kobayashi T."/>
            <person name="Konzack S."/>
            <person name="Kulkarni R."/>
            <person name="Kumagai T."/>
            <person name="Lafon A."/>
            <person name="Latge J.P."/>
            <person name="Li W."/>
            <person name="Lord A."/>
            <person name="Lu C."/>
            <person name="Majoros W.H."/>
            <person name="May G.S."/>
            <person name="Miller B.L."/>
            <person name="Mohamoud Y."/>
            <person name="Molina M."/>
            <person name="Monod M."/>
            <person name="Mouyna I."/>
            <person name="Mulligan S."/>
            <person name="Murphy L."/>
            <person name="O'Neil S."/>
            <person name="Paulsen I."/>
            <person name="Penalva M.A."/>
            <person name="Pertea M."/>
            <person name="Price C."/>
            <person name="Pritchard B.L."/>
            <person name="Quail M.A."/>
            <person name="Rabbinowitsch E."/>
            <person name="Rawlins N."/>
            <person name="Rajandream M.A."/>
            <person name="Reichard U."/>
            <person name="Renauld H."/>
            <person name="Robson G.D."/>
            <person name="Rodriguez de Cordoba S."/>
            <person name="Rodriguez-Pena J.M."/>
            <person name="Ronning C.M."/>
            <person name="Rutter S."/>
            <person name="Salzberg S.L."/>
            <person name="Sanchez M."/>
            <person name="Sanchez-Ferrero J.C."/>
            <person name="Saunders D."/>
            <person name="Seeger K."/>
            <person name="Squares R."/>
            <person name="Squares S."/>
            <person name="Takeuchi M."/>
            <person name="Tekaia F."/>
            <person name="Turner G."/>
            <person name="Vazquez de Aldana C.R."/>
            <person name="Weidman J."/>
            <person name="White O."/>
            <person name="Woodward J."/>
            <person name="Yu J.H."/>
            <person name="Fraser C."/>
            <person name="Galagan J.E."/>
            <person name="Asai K."/>
            <person name="Machida M."/>
            <person name="Hall N."/>
            <person name="Barrell B."/>
            <person name="Denning D.W."/>
        </authorList>
    </citation>
    <scope>NUCLEOTIDE SEQUENCE [LARGE SCALE GENOMIC DNA]</scope>
    <source>
        <strain evidence="1 2">Af293</strain>
    </source>
</reference>
<dbReference type="RefSeq" id="XP_751058.1">
    <property type="nucleotide sequence ID" value="XM_745965.1"/>
</dbReference>
<protein>
    <submittedName>
        <fullName evidence="1">Uncharacterized protein</fullName>
    </submittedName>
</protein>
<dbReference type="VEuPathDB" id="FungiDB:Afu6g11760"/>